<gene>
    <name evidence="1" type="ORF">PENSUB_10643</name>
</gene>
<reference evidence="1 2" key="1">
    <citation type="submission" date="2016-10" db="EMBL/GenBank/DDBJ databases">
        <title>Genome sequence of the ascomycete fungus Penicillium subrubescens.</title>
        <authorList>
            <person name="De Vries R.P."/>
            <person name="Peng M."/>
            <person name="Dilokpimol A."/>
            <person name="Hilden K."/>
            <person name="Makela M.R."/>
            <person name="Grigoriev I."/>
            <person name="Riley R."/>
            <person name="Granchi Z."/>
        </authorList>
    </citation>
    <scope>NUCLEOTIDE SEQUENCE [LARGE SCALE GENOMIC DNA]</scope>
    <source>
        <strain evidence="1 2">CBS 132785</strain>
    </source>
</reference>
<evidence type="ECO:0000313" key="2">
    <source>
        <dbReference type="Proteomes" id="UP000186955"/>
    </source>
</evidence>
<dbReference type="Proteomes" id="UP000186955">
    <property type="component" value="Unassembled WGS sequence"/>
</dbReference>
<proteinExistence type="predicted"/>
<name>A0A1Q5T8F1_9EURO</name>
<dbReference type="EMBL" id="MNBE01000698">
    <property type="protein sequence ID" value="OKO96468.1"/>
    <property type="molecule type" value="Genomic_DNA"/>
</dbReference>
<organism evidence="1 2">
    <name type="scientific">Penicillium subrubescens</name>
    <dbReference type="NCBI Taxonomy" id="1316194"/>
    <lineage>
        <taxon>Eukaryota</taxon>
        <taxon>Fungi</taxon>
        <taxon>Dikarya</taxon>
        <taxon>Ascomycota</taxon>
        <taxon>Pezizomycotina</taxon>
        <taxon>Eurotiomycetes</taxon>
        <taxon>Eurotiomycetidae</taxon>
        <taxon>Eurotiales</taxon>
        <taxon>Aspergillaceae</taxon>
        <taxon>Penicillium</taxon>
    </lineage>
</organism>
<dbReference type="STRING" id="1316194.A0A1Q5T8F1"/>
<protein>
    <submittedName>
        <fullName evidence="1">Uncharacterized protein</fullName>
    </submittedName>
</protein>
<evidence type="ECO:0000313" key="1">
    <source>
        <dbReference type="EMBL" id="OKO96468.1"/>
    </source>
</evidence>
<comment type="caution">
    <text evidence="1">The sequence shown here is derived from an EMBL/GenBank/DDBJ whole genome shotgun (WGS) entry which is preliminary data.</text>
</comment>
<dbReference type="AlphaFoldDB" id="A0A1Q5T8F1"/>
<sequence length="250" mass="28329">MEYARHDSTMYASLNTPGRPTNLRGILDPGIAEEKLEMLYRQLADILRELPMLTFSRTGSLHQKDESRWEVAYRPLTLNMEQMVVTGTLPPTHLPDPDATFATSASYLQSVAESFVQHLHHQRNNAIESADDCRRKTAGRAEIFGPTNDPENDWKERLALLSDDDHAEMEKLVIRKLGEMKNRELAWDCDEYTRFLSDAMKNDHECNVSEVTNDPSEHSLESAHSMAMFQGILDFAAKKNTTAATGTTRT</sequence>
<accession>A0A1Q5T8F1</accession>
<keyword evidence="2" id="KW-1185">Reference proteome</keyword>